<dbReference type="AlphaFoldDB" id="A0A1F6H3J1"/>
<evidence type="ECO:0000256" key="1">
    <source>
        <dbReference type="SAM" id="MobiDB-lite"/>
    </source>
</evidence>
<reference evidence="2 3" key="1">
    <citation type="journal article" date="2016" name="Nat. Commun.">
        <title>Thousands of microbial genomes shed light on interconnected biogeochemical processes in an aquifer system.</title>
        <authorList>
            <person name="Anantharaman K."/>
            <person name="Brown C.T."/>
            <person name="Hug L.A."/>
            <person name="Sharon I."/>
            <person name="Castelle C.J."/>
            <person name="Probst A.J."/>
            <person name="Thomas B.C."/>
            <person name="Singh A."/>
            <person name="Wilkins M.J."/>
            <person name="Karaoz U."/>
            <person name="Brodie E.L."/>
            <person name="Williams K.H."/>
            <person name="Hubbard S.S."/>
            <person name="Banfield J.F."/>
        </authorList>
    </citation>
    <scope>NUCLEOTIDE SEQUENCE [LARGE SCALE GENOMIC DNA]</scope>
</reference>
<dbReference type="InterPro" id="IPR005358">
    <property type="entry name" value="Puta_zinc/iron-chelating_dom"/>
</dbReference>
<dbReference type="InterPro" id="IPR008228">
    <property type="entry name" value="UCP006173"/>
</dbReference>
<dbReference type="PANTHER" id="PTHR37421">
    <property type="entry name" value="UPF0260 PROTEIN YCGN"/>
    <property type="match status" value="1"/>
</dbReference>
<accession>A0A1F6H3J1</accession>
<dbReference type="EMBL" id="MFNF01000001">
    <property type="protein sequence ID" value="OGH04874.1"/>
    <property type="molecule type" value="Genomic_DNA"/>
</dbReference>
<dbReference type="NCBIfam" id="NF003501">
    <property type="entry name" value="PRK05170.1-5"/>
    <property type="match status" value="1"/>
</dbReference>
<evidence type="ECO:0000313" key="3">
    <source>
        <dbReference type="Proteomes" id="UP000177583"/>
    </source>
</evidence>
<evidence type="ECO:0000313" key="2">
    <source>
        <dbReference type="EMBL" id="OGH04874.1"/>
    </source>
</evidence>
<dbReference type="PIRSF" id="PIRSF006173">
    <property type="entry name" value="UCP006173"/>
    <property type="match status" value="1"/>
</dbReference>
<dbReference type="PANTHER" id="PTHR37421:SF1">
    <property type="entry name" value="UPF0260 PROTEIN YCGN"/>
    <property type="match status" value="1"/>
</dbReference>
<proteinExistence type="predicted"/>
<name>A0A1F6H3J1_9PROT</name>
<feature type="region of interest" description="Disordered" evidence="1">
    <location>
        <begin position="133"/>
        <end position="160"/>
    </location>
</feature>
<dbReference type="Pfam" id="PF03692">
    <property type="entry name" value="CxxCxxCC"/>
    <property type="match status" value="1"/>
</dbReference>
<comment type="caution">
    <text evidence="2">The sequence shown here is derived from an EMBL/GenBank/DDBJ whole genome shotgun (WGS) entry which is preliminary data.</text>
</comment>
<dbReference type="Proteomes" id="UP000177583">
    <property type="component" value="Unassembled WGS sequence"/>
</dbReference>
<organism evidence="2 3">
    <name type="scientific">Candidatus Lambdaproteobacteria bacterium RIFOXYD2_FULL_56_26</name>
    <dbReference type="NCBI Taxonomy" id="1817773"/>
    <lineage>
        <taxon>Bacteria</taxon>
        <taxon>Pseudomonadati</taxon>
        <taxon>Pseudomonadota</taxon>
        <taxon>Candidatus Lambdaproteobacteria</taxon>
    </lineage>
</organism>
<sequence length="160" mass="18128">MTPFWDQKPLKKMSPEEWESLCDHCGLCCLKKVIYQNPHEVRYTSVACRFLDLKTATCKDYPNRTRNQPECVQLEVDHLAIPQLMPKSCAYFRIYQGLGLPPWHPLVSGDPNGAHKAGVSLLGRMVSEREVSDEQLEDLLLPKKASPNLPKPGRKGKNQG</sequence>
<protein>
    <submittedName>
        <fullName evidence="2">Uncharacterized protein</fullName>
    </submittedName>
</protein>
<gene>
    <name evidence="2" type="ORF">A2557_07805</name>
</gene>